<feature type="region of interest" description="Disordered" evidence="2">
    <location>
        <begin position="27"/>
        <end position="87"/>
    </location>
</feature>
<gene>
    <name evidence="3" type="ORF">BLNAU_11011</name>
</gene>
<proteinExistence type="predicted"/>
<sequence>MVRCGMVVALGEIGIGLKMAVVRAEREQKRNNENGRDSARSAKQEGTAKNTQLHQTTNTSQSAAQPLRISEDGRERGREERVGVSRRGVWVSSEETEALSSVSWEREDTGATDFVGRCVRGIGVVRAGLIGVLRGWDGESERRVVGSDARSDEGGREKKEEKKGEEETEKVEIARESSIVVKEVAGSVCGVVFAEVFGVMGGWCREGVIGVRGSDFESVQKMMSSKMEEQKKSFEAELIQNRLEMERQLQKEREQAKEEREQVKREKEAAILKEQEKAKREKEEMEKLIAELRQNQRQPLAVISEIKAVSSNPTTFTQTGNTFKVTQYTGSPSTVTLDYPLSSRSSNYSMHFCDKFWCALNPSFTKTGIGFIESTEGPFPDKQYLGWTNTSLTFCAHNLIKCHKGQTYTNHGSGLVSFKTGDEVVLEVDMVEHTCHLFVNSVQSKVFARGIPASVILAVSLSLPVHIPQVICNTSNDAFEVKSFKQVENSSAVTLSGEITVTF</sequence>
<accession>A0ABQ9XRG7</accession>
<name>A0ABQ9XRG7_9EUKA</name>
<feature type="compositionally biased region" description="Polar residues" evidence="2">
    <location>
        <begin position="47"/>
        <end position="64"/>
    </location>
</feature>
<feature type="coiled-coil region" evidence="1">
    <location>
        <begin position="235"/>
        <end position="298"/>
    </location>
</feature>
<keyword evidence="4" id="KW-1185">Reference proteome</keyword>
<dbReference type="Proteomes" id="UP001281761">
    <property type="component" value="Unassembled WGS sequence"/>
</dbReference>
<feature type="compositionally biased region" description="Basic and acidic residues" evidence="2">
    <location>
        <begin position="27"/>
        <end position="43"/>
    </location>
</feature>
<dbReference type="InterPro" id="IPR043136">
    <property type="entry name" value="B30.2/SPRY_sf"/>
</dbReference>
<feature type="region of interest" description="Disordered" evidence="2">
    <location>
        <begin position="141"/>
        <end position="169"/>
    </location>
</feature>
<evidence type="ECO:0000256" key="1">
    <source>
        <dbReference type="SAM" id="Coils"/>
    </source>
</evidence>
<reference evidence="3 4" key="1">
    <citation type="journal article" date="2022" name="bioRxiv">
        <title>Genomics of Preaxostyla Flagellates Illuminates Evolutionary Transitions and the Path Towards Mitochondrial Loss.</title>
        <authorList>
            <person name="Novak L.V.F."/>
            <person name="Treitli S.C."/>
            <person name="Pyrih J."/>
            <person name="Halakuc P."/>
            <person name="Pipaliya S.V."/>
            <person name="Vacek V."/>
            <person name="Brzon O."/>
            <person name="Soukal P."/>
            <person name="Eme L."/>
            <person name="Dacks J.B."/>
            <person name="Karnkowska A."/>
            <person name="Elias M."/>
            <person name="Hampl V."/>
        </authorList>
    </citation>
    <scope>NUCLEOTIDE SEQUENCE [LARGE SCALE GENOMIC DNA]</scope>
    <source>
        <strain evidence="3">NAU3</strain>
        <tissue evidence="3">Gut</tissue>
    </source>
</reference>
<evidence type="ECO:0000256" key="2">
    <source>
        <dbReference type="SAM" id="MobiDB-lite"/>
    </source>
</evidence>
<feature type="compositionally biased region" description="Basic and acidic residues" evidence="2">
    <location>
        <begin position="69"/>
        <end position="83"/>
    </location>
</feature>
<keyword evidence="1" id="KW-0175">Coiled coil</keyword>
<organism evidence="3 4">
    <name type="scientific">Blattamonas nauphoetae</name>
    <dbReference type="NCBI Taxonomy" id="2049346"/>
    <lineage>
        <taxon>Eukaryota</taxon>
        <taxon>Metamonada</taxon>
        <taxon>Preaxostyla</taxon>
        <taxon>Oxymonadida</taxon>
        <taxon>Blattamonas</taxon>
    </lineage>
</organism>
<evidence type="ECO:0000313" key="4">
    <source>
        <dbReference type="Proteomes" id="UP001281761"/>
    </source>
</evidence>
<evidence type="ECO:0008006" key="5">
    <source>
        <dbReference type="Google" id="ProtNLM"/>
    </source>
</evidence>
<evidence type="ECO:0000313" key="3">
    <source>
        <dbReference type="EMBL" id="KAK2954048.1"/>
    </source>
</evidence>
<protein>
    <recommendedName>
        <fullName evidence="5">B30.2/SPRY domain-containing protein</fullName>
    </recommendedName>
</protein>
<dbReference type="Gene3D" id="2.60.120.920">
    <property type="match status" value="1"/>
</dbReference>
<comment type="caution">
    <text evidence="3">The sequence shown here is derived from an EMBL/GenBank/DDBJ whole genome shotgun (WGS) entry which is preliminary data.</text>
</comment>
<dbReference type="EMBL" id="JARBJD010000083">
    <property type="protein sequence ID" value="KAK2954048.1"/>
    <property type="molecule type" value="Genomic_DNA"/>
</dbReference>